<dbReference type="RefSeq" id="WP_256618505.1">
    <property type="nucleotide sequence ID" value="NZ_JANIBC010000002.1"/>
</dbReference>
<dbReference type="EMBL" id="JANIBC010000002">
    <property type="protein sequence ID" value="MCQ8184656.1"/>
    <property type="molecule type" value="Genomic_DNA"/>
</dbReference>
<dbReference type="CDD" id="cd06558">
    <property type="entry name" value="crotonase-like"/>
    <property type="match status" value="1"/>
</dbReference>
<evidence type="ECO:0000313" key="2">
    <source>
        <dbReference type="EMBL" id="MCQ8184656.1"/>
    </source>
</evidence>
<dbReference type="Gene3D" id="1.10.12.10">
    <property type="entry name" value="Lyase 2-enoyl-coa Hydratase, Chain A, domain 2"/>
    <property type="match status" value="1"/>
</dbReference>
<name>A0A9X2L7S1_9PROT</name>
<dbReference type="PANTHER" id="PTHR42964">
    <property type="entry name" value="ENOYL-COA HYDRATASE"/>
    <property type="match status" value="1"/>
</dbReference>
<accession>A0A9X2L7S1</accession>
<keyword evidence="3" id="KW-1185">Reference proteome</keyword>
<dbReference type="AlphaFoldDB" id="A0A9X2L7S1"/>
<proteinExistence type="inferred from homology"/>
<dbReference type="GO" id="GO:0003824">
    <property type="term" value="F:catalytic activity"/>
    <property type="evidence" value="ECO:0007669"/>
    <property type="project" value="UniProtKB-ARBA"/>
</dbReference>
<dbReference type="InterPro" id="IPR014748">
    <property type="entry name" value="Enoyl-CoA_hydra_C"/>
</dbReference>
<dbReference type="InterPro" id="IPR001753">
    <property type="entry name" value="Enoyl-CoA_hydra/iso"/>
</dbReference>
<dbReference type="Pfam" id="PF00378">
    <property type="entry name" value="ECH_1"/>
    <property type="match status" value="1"/>
</dbReference>
<dbReference type="InterPro" id="IPR029045">
    <property type="entry name" value="ClpP/crotonase-like_dom_sf"/>
</dbReference>
<organism evidence="2 3">
    <name type="scientific">Parvularcula maris</name>
    <dbReference type="NCBI Taxonomy" id="2965077"/>
    <lineage>
        <taxon>Bacteria</taxon>
        <taxon>Pseudomonadati</taxon>
        <taxon>Pseudomonadota</taxon>
        <taxon>Alphaproteobacteria</taxon>
        <taxon>Parvularculales</taxon>
        <taxon>Parvularculaceae</taxon>
        <taxon>Parvularcula</taxon>
    </lineage>
</organism>
<dbReference type="PANTHER" id="PTHR42964:SF1">
    <property type="entry name" value="POLYKETIDE BIOSYNTHESIS ENOYL-COA HYDRATASE PKSH-RELATED"/>
    <property type="match status" value="1"/>
</dbReference>
<evidence type="ECO:0000256" key="1">
    <source>
        <dbReference type="ARBA" id="ARBA00005254"/>
    </source>
</evidence>
<dbReference type="SUPFAM" id="SSF52096">
    <property type="entry name" value="ClpP/crotonase"/>
    <property type="match status" value="1"/>
</dbReference>
<dbReference type="GO" id="GO:0008300">
    <property type="term" value="P:isoprenoid catabolic process"/>
    <property type="evidence" value="ECO:0007669"/>
    <property type="project" value="TreeGrafter"/>
</dbReference>
<reference evidence="2" key="1">
    <citation type="submission" date="2022-07" db="EMBL/GenBank/DDBJ databases">
        <title>Parvularcula maris sp. nov., an algicidal bacterium isolated from seawater.</title>
        <authorList>
            <person name="Li F."/>
        </authorList>
    </citation>
    <scope>NUCLEOTIDE SEQUENCE</scope>
    <source>
        <strain evidence="2">BGMRC 0090</strain>
    </source>
</reference>
<comment type="caution">
    <text evidence="2">The sequence shown here is derived from an EMBL/GenBank/DDBJ whole genome shotgun (WGS) entry which is preliminary data.</text>
</comment>
<dbReference type="Proteomes" id="UP001142610">
    <property type="component" value="Unassembled WGS sequence"/>
</dbReference>
<protein>
    <submittedName>
        <fullName evidence="2">Enoyl-CoA hydratase/isomerase family protein</fullName>
    </submittedName>
</protein>
<dbReference type="Gene3D" id="3.90.226.10">
    <property type="entry name" value="2-enoyl-CoA Hydratase, Chain A, domain 1"/>
    <property type="match status" value="1"/>
</dbReference>
<sequence>MTALTQHDLLHTDLDDGWLRLTMDDPEKRNALSTEMAGALLETLTAVRDDRSVRGITLQGSNRIFCSGGDLKGMAGHIMGGDRETIRTMSEVGGRLFAAFASQPQVTLVLIDGSAMAGGLGLACCADFVAVTPAAKFAFTEVRLGIPPAQIAPFVVRRVGLVAAKKLMLTGSSFGGEKAAEIGLADALVADGEALEAYEQALAEQVRGCAPGAVAATKELAIRAAEHPPHTLAEEAAQVFTDCLLSDEGREGIASFAQKRKPSWAPHD</sequence>
<gene>
    <name evidence="2" type="ORF">NOG11_04580</name>
</gene>
<comment type="similarity">
    <text evidence="1">Belongs to the enoyl-CoA hydratase/isomerase family.</text>
</comment>
<dbReference type="InterPro" id="IPR051683">
    <property type="entry name" value="Enoyl-CoA_Hydratase/Isomerase"/>
</dbReference>
<evidence type="ECO:0000313" key="3">
    <source>
        <dbReference type="Proteomes" id="UP001142610"/>
    </source>
</evidence>